<feature type="binding site" evidence="10">
    <location>
        <begin position="14"/>
        <end position="16"/>
    </location>
    <ligand>
        <name>UDP-N-acetyl-alpha-D-glucosamine</name>
        <dbReference type="ChEBI" id="CHEBI:57705"/>
    </ligand>
</feature>
<evidence type="ECO:0000256" key="8">
    <source>
        <dbReference type="ARBA" id="ARBA00023306"/>
    </source>
</evidence>
<comment type="caution">
    <text evidence="14">The sequence shown here is derived from an EMBL/GenBank/DDBJ whole genome shotgun (WGS) entry which is preliminary data.</text>
</comment>
<evidence type="ECO:0000259" key="12">
    <source>
        <dbReference type="Pfam" id="PF03033"/>
    </source>
</evidence>
<sequence length="377" mass="41957">MLQKDVILLVSGGTGGHVFPAVALVHELKKRGYIVYLITDRRTKFLVEELPSDSVYEISSSQINLSNPIVFYHSMVTLWKGLIDSLLLMRKLKPKVIVGFGGYTTVSPLLAAMILRISSMIHEQNVVMGRANRLLSLGVKVIARGLFSQKKGFLSRKVITTGNPIRDSFIKAAAIPYQLSHADKPFRLLIFGGSQGAKIFSEIIPQSISLLSFKQRQRLIIIQQVKEDERESVQKYYENLGVKYELSSFFHNLEEHIAAANLLICRSGALTVSEIAAIGRPSILIPYPYAVNQDQLFNAQLLQKDGGAEVIVQDSLSPKRLAKEISSAMEHPERLLRMAQQVFKKRSPEAVLLLSDVVEQLARGKVMSTSLGRKGIC</sequence>
<comment type="similarity">
    <text evidence="10">Belongs to the glycosyltransferase 28 family. MurG subfamily.</text>
</comment>
<dbReference type="EMBL" id="SEOL01000010">
    <property type="protein sequence ID" value="MBL0849316.1"/>
    <property type="molecule type" value="Genomic_DNA"/>
</dbReference>
<evidence type="ECO:0000256" key="5">
    <source>
        <dbReference type="ARBA" id="ARBA00022960"/>
    </source>
</evidence>
<protein>
    <recommendedName>
        <fullName evidence="10">UDP-N-acetylglucosamine--N-acetylmuramyl-(pentapeptide) pyrophosphoryl-undecaprenol N-acetylglucosamine transferase</fullName>
        <ecNumber evidence="10">2.4.1.227</ecNumber>
    </recommendedName>
    <alternativeName>
        <fullName evidence="10">Undecaprenyl-PP-MurNAc-pentapeptide-UDPGlcNAc GlcNAc transferase</fullName>
    </alternativeName>
</protein>
<dbReference type="GO" id="GO:0008360">
    <property type="term" value="P:regulation of cell shape"/>
    <property type="evidence" value="ECO:0007669"/>
    <property type="project" value="UniProtKB-KW"/>
</dbReference>
<accession>A0A937AKW9</accession>
<dbReference type="EC" id="2.4.1.227" evidence="10"/>
<dbReference type="InterPro" id="IPR007235">
    <property type="entry name" value="Glyco_trans_28_C"/>
</dbReference>
<proteinExistence type="inferred from homology"/>
<dbReference type="GO" id="GO:0050511">
    <property type="term" value="F:undecaprenyldiphospho-muramoylpentapeptide beta-N-acetylglucosaminyltransferase activity"/>
    <property type="evidence" value="ECO:0007669"/>
    <property type="project" value="UniProtKB-UniRule"/>
</dbReference>
<comment type="function">
    <text evidence="10">Cell wall formation. Catalyzes the transfer of a GlcNAc subunit on undecaprenyl-pyrophosphoryl-MurNAc-pentapeptide (lipid intermediate I) to form undecaprenyl-pyrophosphoryl-MurNAc-(pentapeptide)GlcNAc (lipid intermediate II).</text>
</comment>
<evidence type="ECO:0000256" key="3">
    <source>
        <dbReference type="ARBA" id="ARBA00022676"/>
    </source>
</evidence>
<comment type="subcellular location">
    <subcellularLocation>
        <location evidence="10">Cell membrane</location>
        <topology evidence="10">Peripheral membrane protein</topology>
        <orientation evidence="10">Cytoplasmic side</orientation>
    </subcellularLocation>
</comment>
<dbReference type="GO" id="GO:0009252">
    <property type="term" value="P:peptidoglycan biosynthetic process"/>
    <property type="evidence" value="ECO:0007669"/>
    <property type="project" value="UniProtKB-UniRule"/>
</dbReference>
<reference evidence="14" key="1">
    <citation type="submission" date="2019-02" db="EMBL/GenBank/DDBJ databases">
        <title>A novel Candidatus Liberibacter species associated with the New Zealand native fuchsia psyllid, Ctenarytaina fuchsiae.</title>
        <authorList>
            <person name="Thompson S.M."/>
            <person name="Jorgensen N."/>
            <person name="David C."/>
            <person name="Bulman S.R."/>
            <person name="Smith G.R."/>
        </authorList>
    </citation>
    <scope>NUCLEOTIDE SEQUENCE</scope>
    <source>
        <strain evidence="14">Oxford</strain>
    </source>
</reference>
<dbReference type="HAMAP" id="MF_00033">
    <property type="entry name" value="MurG"/>
    <property type="match status" value="1"/>
</dbReference>
<dbReference type="GO" id="GO:0051301">
    <property type="term" value="P:cell division"/>
    <property type="evidence" value="ECO:0007669"/>
    <property type="project" value="UniProtKB-KW"/>
</dbReference>
<dbReference type="InterPro" id="IPR004276">
    <property type="entry name" value="GlycoTrans_28_N"/>
</dbReference>
<dbReference type="InterPro" id="IPR006009">
    <property type="entry name" value="GlcNAc_MurG"/>
</dbReference>
<dbReference type="NCBIfam" id="TIGR01133">
    <property type="entry name" value="murG"/>
    <property type="match status" value="1"/>
</dbReference>
<evidence type="ECO:0000313" key="15">
    <source>
        <dbReference type="Proteomes" id="UP000736856"/>
    </source>
</evidence>
<feature type="domain" description="Glycosyl transferase family 28 C-terminal" evidence="13">
    <location>
        <begin position="188"/>
        <end position="350"/>
    </location>
</feature>
<evidence type="ECO:0000256" key="10">
    <source>
        <dbReference type="HAMAP-Rule" id="MF_00033"/>
    </source>
</evidence>
<feature type="binding site" evidence="10">
    <location>
        <position position="295"/>
    </location>
    <ligand>
        <name>UDP-N-acetyl-alpha-D-glucosamine</name>
        <dbReference type="ChEBI" id="CHEBI:57705"/>
    </ligand>
</feature>
<keyword evidence="5 10" id="KW-0133">Cell shape</keyword>
<dbReference type="GO" id="GO:0005886">
    <property type="term" value="C:plasma membrane"/>
    <property type="evidence" value="ECO:0007669"/>
    <property type="project" value="UniProtKB-SubCell"/>
</dbReference>
<organism evidence="14 15">
    <name type="scientific">Candidatus Liberibacter ctenarytainae</name>
    <dbReference type="NCBI Taxonomy" id="2020335"/>
    <lineage>
        <taxon>Bacteria</taxon>
        <taxon>Pseudomonadati</taxon>
        <taxon>Pseudomonadota</taxon>
        <taxon>Alphaproteobacteria</taxon>
        <taxon>Hyphomicrobiales</taxon>
        <taxon>Rhizobiaceae</taxon>
        <taxon>Liberibacter</taxon>
    </lineage>
</organism>
<comment type="pathway">
    <text evidence="10">Cell wall biogenesis; peptidoglycan biosynthesis.</text>
</comment>
<evidence type="ECO:0000256" key="11">
    <source>
        <dbReference type="SAM" id="Phobius"/>
    </source>
</evidence>
<dbReference type="AlphaFoldDB" id="A0A937AKW9"/>
<dbReference type="Pfam" id="PF03033">
    <property type="entry name" value="Glyco_transf_28"/>
    <property type="match status" value="1"/>
</dbReference>
<name>A0A937AKW9_9HYPH</name>
<keyword evidence="6 10" id="KW-0573">Peptidoglycan synthesis</keyword>
<keyword evidence="11" id="KW-1133">Transmembrane helix</keyword>
<dbReference type="CDD" id="cd03785">
    <property type="entry name" value="GT28_MurG"/>
    <property type="match status" value="1"/>
</dbReference>
<keyword evidence="9 10" id="KW-0961">Cell wall biogenesis/degradation</keyword>
<keyword evidence="7 10" id="KW-0472">Membrane</keyword>
<keyword evidence="3 10" id="KW-0328">Glycosyltransferase</keyword>
<dbReference type="GO" id="GO:0005975">
    <property type="term" value="P:carbohydrate metabolic process"/>
    <property type="evidence" value="ECO:0007669"/>
    <property type="project" value="InterPro"/>
</dbReference>
<dbReference type="Gene3D" id="3.40.50.2000">
    <property type="entry name" value="Glycogen Phosphorylase B"/>
    <property type="match status" value="2"/>
</dbReference>
<comment type="caution">
    <text evidence="10">Lacks conserved residue(s) required for the propagation of feature annotation.</text>
</comment>
<evidence type="ECO:0000313" key="14">
    <source>
        <dbReference type="EMBL" id="MBL0849316.1"/>
    </source>
</evidence>
<feature type="binding site" evidence="10">
    <location>
        <begin position="269"/>
        <end position="274"/>
    </location>
    <ligand>
        <name>UDP-N-acetyl-alpha-D-glucosamine</name>
        <dbReference type="ChEBI" id="CHEBI:57705"/>
    </ligand>
</feature>
<feature type="binding site" evidence="10">
    <location>
        <position position="194"/>
    </location>
    <ligand>
        <name>UDP-N-acetyl-alpha-D-glucosamine</name>
        <dbReference type="ChEBI" id="CHEBI:57705"/>
    </ligand>
</feature>
<gene>
    <name evidence="10 14" type="primary">murG</name>
    <name evidence="14" type="ORF">EU981_04510</name>
</gene>
<feature type="transmembrane region" description="Helical" evidence="11">
    <location>
        <begin position="6"/>
        <end position="25"/>
    </location>
</feature>
<dbReference type="SUPFAM" id="SSF53756">
    <property type="entry name" value="UDP-Glycosyltransferase/glycogen phosphorylase"/>
    <property type="match status" value="1"/>
</dbReference>
<dbReference type="PANTHER" id="PTHR21015">
    <property type="entry name" value="UDP-N-ACETYLGLUCOSAMINE--N-ACETYLMURAMYL-(PENTAPEPTIDE) PYROPHOSPHORYL-UNDECAPRENOL N-ACETYLGLUCOSAMINE TRANSFERASE 1"/>
    <property type="match status" value="1"/>
</dbReference>
<dbReference type="Proteomes" id="UP000736856">
    <property type="component" value="Unassembled WGS sequence"/>
</dbReference>
<evidence type="ECO:0000256" key="1">
    <source>
        <dbReference type="ARBA" id="ARBA00022475"/>
    </source>
</evidence>
<evidence type="ECO:0000256" key="9">
    <source>
        <dbReference type="ARBA" id="ARBA00023316"/>
    </source>
</evidence>
<keyword evidence="8 10" id="KW-0131">Cell cycle</keyword>
<keyword evidence="2 10" id="KW-0132">Cell division</keyword>
<keyword evidence="1 10" id="KW-1003">Cell membrane</keyword>
<feature type="binding site" evidence="10">
    <location>
        <position position="166"/>
    </location>
    <ligand>
        <name>UDP-N-acetyl-alpha-D-glucosamine</name>
        <dbReference type="ChEBI" id="CHEBI:57705"/>
    </ligand>
</feature>
<evidence type="ECO:0000256" key="7">
    <source>
        <dbReference type="ARBA" id="ARBA00023136"/>
    </source>
</evidence>
<feature type="binding site" evidence="10">
    <location>
        <position position="125"/>
    </location>
    <ligand>
        <name>UDP-N-acetyl-alpha-D-glucosamine</name>
        <dbReference type="ChEBI" id="CHEBI:57705"/>
    </ligand>
</feature>
<keyword evidence="11" id="KW-0812">Transmembrane</keyword>
<comment type="catalytic activity">
    <reaction evidence="10">
        <text>di-trans,octa-cis-undecaprenyl diphospho-N-acetyl-alpha-D-muramoyl-L-alanyl-D-glutamyl-meso-2,6-diaminopimeloyl-D-alanyl-D-alanine + UDP-N-acetyl-alpha-D-glucosamine = di-trans,octa-cis-undecaprenyl diphospho-[N-acetyl-alpha-D-glucosaminyl-(1-&gt;4)]-N-acetyl-alpha-D-muramoyl-L-alanyl-D-glutamyl-meso-2,6-diaminopimeloyl-D-alanyl-D-alanine + UDP + H(+)</text>
        <dbReference type="Rhea" id="RHEA:31227"/>
        <dbReference type="ChEBI" id="CHEBI:15378"/>
        <dbReference type="ChEBI" id="CHEBI:57705"/>
        <dbReference type="ChEBI" id="CHEBI:58223"/>
        <dbReference type="ChEBI" id="CHEBI:61387"/>
        <dbReference type="ChEBI" id="CHEBI:61388"/>
        <dbReference type="EC" id="2.4.1.227"/>
    </reaction>
</comment>
<dbReference type="PANTHER" id="PTHR21015:SF22">
    <property type="entry name" value="GLYCOSYLTRANSFERASE"/>
    <property type="match status" value="1"/>
</dbReference>
<evidence type="ECO:0000256" key="2">
    <source>
        <dbReference type="ARBA" id="ARBA00022618"/>
    </source>
</evidence>
<dbReference type="GO" id="GO:0071555">
    <property type="term" value="P:cell wall organization"/>
    <property type="evidence" value="ECO:0007669"/>
    <property type="project" value="UniProtKB-KW"/>
</dbReference>
<feature type="transmembrane region" description="Helical" evidence="11">
    <location>
        <begin position="96"/>
        <end position="115"/>
    </location>
</feature>
<evidence type="ECO:0000259" key="13">
    <source>
        <dbReference type="Pfam" id="PF04101"/>
    </source>
</evidence>
<dbReference type="Pfam" id="PF04101">
    <property type="entry name" value="Glyco_tran_28_C"/>
    <property type="match status" value="1"/>
</dbReference>
<feature type="domain" description="Glycosyltransferase family 28 N-terminal" evidence="12">
    <location>
        <begin position="7"/>
        <end position="136"/>
    </location>
</feature>
<evidence type="ECO:0000256" key="4">
    <source>
        <dbReference type="ARBA" id="ARBA00022679"/>
    </source>
</evidence>
<keyword evidence="4 10" id="KW-0808">Transferase</keyword>
<evidence type="ECO:0000256" key="6">
    <source>
        <dbReference type="ARBA" id="ARBA00022984"/>
    </source>
</evidence>